<proteinExistence type="predicted"/>
<dbReference type="InterPro" id="IPR052895">
    <property type="entry name" value="HetReg/Transcr_Mod"/>
</dbReference>
<evidence type="ECO:0000259" key="1">
    <source>
        <dbReference type="Pfam" id="PF06985"/>
    </source>
</evidence>
<organism evidence="2 3">
    <name type="scientific">Hyaloscypha hepaticicola</name>
    <dbReference type="NCBI Taxonomy" id="2082293"/>
    <lineage>
        <taxon>Eukaryota</taxon>
        <taxon>Fungi</taxon>
        <taxon>Dikarya</taxon>
        <taxon>Ascomycota</taxon>
        <taxon>Pezizomycotina</taxon>
        <taxon>Leotiomycetes</taxon>
        <taxon>Helotiales</taxon>
        <taxon>Hyaloscyphaceae</taxon>
        <taxon>Hyaloscypha</taxon>
    </lineage>
</organism>
<dbReference type="STRING" id="1745343.A0A2J6PHE5"/>
<protein>
    <submittedName>
        <fullName evidence="2">HET-domain-containing protein</fullName>
    </submittedName>
</protein>
<reference evidence="2 3" key="1">
    <citation type="submission" date="2016-05" db="EMBL/GenBank/DDBJ databases">
        <title>A degradative enzymes factory behind the ericoid mycorrhizal symbiosis.</title>
        <authorList>
            <consortium name="DOE Joint Genome Institute"/>
            <person name="Martino E."/>
            <person name="Morin E."/>
            <person name="Grelet G."/>
            <person name="Kuo A."/>
            <person name="Kohler A."/>
            <person name="Daghino S."/>
            <person name="Barry K."/>
            <person name="Choi C."/>
            <person name="Cichocki N."/>
            <person name="Clum A."/>
            <person name="Copeland A."/>
            <person name="Hainaut M."/>
            <person name="Haridas S."/>
            <person name="Labutti K."/>
            <person name="Lindquist E."/>
            <person name="Lipzen A."/>
            <person name="Khouja H.-R."/>
            <person name="Murat C."/>
            <person name="Ohm R."/>
            <person name="Olson A."/>
            <person name="Spatafora J."/>
            <person name="Veneault-Fourrey C."/>
            <person name="Henrissat B."/>
            <person name="Grigoriev I."/>
            <person name="Martin F."/>
            <person name="Perotto S."/>
        </authorList>
    </citation>
    <scope>NUCLEOTIDE SEQUENCE [LARGE SCALE GENOMIC DNA]</scope>
    <source>
        <strain evidence="2 3">UAMH 7357</strain>
    </source>
</reference>
<gene>
    <name evidence="2" type="ORF">NA56DRAFT_651744</name>
</gene>
<dbReference type="OrthoDB" id="3557394at2759"/>
<dbReference type="InterPro" id="IPR010730">
    <property type="entry name" value="HET"/>
</dbReference>
<dbReference type="Proteomes" id="UP000235672">
    <property type="component" value="Unassembled WGS sequence"/>
</dbReference>
<name>A0A2J6PHE5_9HELO</name>
<dbReference type="Pfam" id="PF06985">
    <property type="entry name" value="HET"/>
    <property type="match status" value="1"/>
</dbReference>
<dbReference type="PANTHER" id="PTHR24148">
    <property type="entry name" value="ANKYRIN REPEAT DOMAIN-CONTAINING PROTEIN 39 HOMOLOG-RELATED"/>
    <property type="match status" value="1"/>
</dbReference>
<dbReference type="PANTHER" id="PTHR24148:SF64">
    <property type="entry name" value="HETEROKARYON INCOMPATIBILITY DOMAIN-CONTAINING PROTEIN"/>
    <property type="match status" value="1"/>
</dbReference>
<evidence type="ECO:0000313" key="2">
    <source>
        <dbReference type="EMBL" id="PMD13423.1"/>
    </source>
</evidence>
<sequence length="593" mass="66679">MDILPPGYIRLLHIEAGSDESPIVVRLEPTKLDSAPSYEGLSYTWGVVEFISTITCDGGPLPVTQNLYDALKYLRQPDKERIMWIDAICINQKNDAERSKQVGIMKDIYKNAIHVVIWLGKQTAEDADAFTLLSRFEKLFREKGMIDVGNVENLLYGLDLPVETSPEWTALVRLFQRPWFQRIWVLQEAVMARTMTVVCGSHLVGWVLIYQVALSVQSSGMLGTYQIDPHAPGIVCAVVIGKLKIAHELGNIEDWTLLELLRLTRKYNATDPRDKVFALHGVVTDPASIGSAVDYSKSLEDVYTDVAVHELMQKKTLFSLANAGITAYPQNPRLPSWVADWSHDNERRTIIAAGAKFNADRGSQPILSISEDRKILTVRGFVFDTVSQLNKVMVTRERIDMDPRSKEAQTKKIVEVKLSIENCIELAKGAHRVPEGQTPEEVFWRTLCCDLTSEIPPSRAPSSYGEGYKLFRKFQEATREDGSYDFTHEIFKQPDLLKKNWIPSSVFTNSVLKFTTARNMCVTADGYLGRVPRGSEVGDKICILFGGSVPFVLRDTGDGHFIFIGECYIHGIMDGEAIPAHDKKDRTQDFKIV</sequence>
<dbReference type="AlphaFoldDB" id="A0A2J6PHE5"/>
<dbReference type="Pfam" id="PF26639">
    <property type="entry name" value="Het-6_barrel"/>
    <property type="match status" value="1"/>
</dbReference>
<accession>A0A2J6PHE5</accession>
<keyword evidence="3" id="KW-1185">Reference proteome</keyword>
<evidence type="ECO:0000313" key="3">
    <source>
        <dbReference type="Proteomes" id="UP000235672"/>
    </source>
</evidence>
<feature type="domain" description="Heterokaryon incompatibility" evidence="1">
    <location>
        <begin position="38"/>
        <end position="188"/>
    </location>
</feature>
<dbReference type="EMBL" id="KZ613531">
    <property type="protein sequence ID" value="PMD13423.1"/>
    <property type="molecule type" value="Genomic_DNA"/>
</dbReference>